<dbReference type="GeneID" id="70131684"/>
<feature type="compositionally biased region" description="Basic and acidic residues" evidence="1">
    <location>
        <begin position="779"/>
        <end position="789"/>
    </location>
</feature>
<evidence type="ECO:0000256" key="1">
    <source>
        <dbReference type="SAM" id="MobiDB-lite"/>
    </source>
</evidence>
<organism evidence="4 5">
    <name type="scientific">Truncatella angustata</name>
    <dbReference type="NCBI Taxonomy" id="152316"/>
    <lineage>
        <taxon>Eukaryota</taxon>
        <taxon>Fungi</taxon>
        <taxon>Dikarya</taxon>
        <taxon>Ascomycota</taxon>
        <taxon>Pezizomycotina</taxon>
        <taxon>Sordariomycetes</taxon>
        <taxon>Xylariomycetidae</taxon>
        <taxon>Amphisphaeriales</taxon>
        <taxon>Sporocadaceae</taxon>
        <taxon>Truncatella</taxon>
    </lineage>
</organism>
<dbReference type="Pfam" id="PF24173">
    <property type="entry name" value="TPR_TTI1_N"/>
    <property type="match status" value="1"/>
</dbReference>
<dbReference type="InterPro" id="IPR049362">
    <property type="entry name" value="TTI1_rpt"/>
</dbReference>
<dbReference type="RefSeq" id="XP_045958694.1">
    <property type="nucleotide sequence ID" value="XM_046102792.1"/>
</dbReference>
<dbReference type="PIRSF" id="PIRSF005250">
    <property type="entry name" value="UCP005250"/>
    <property type="match status" value="1"/>
</dbReference>
<dbReference type="InterPro" id="IPR057566">
    <property type="entry name" value="TPR_TTI1_N"/>
</dbReference>
<feature type="compositionally biased region" description="Basic and acidic residues" evidence="1">
    <location>
        <begin position="797"/>
        <end position="811"/>
    </location>
</feature>
<dbReference type="Proteomes" id="UP000758603">
    <property type="component" value="Unassembled WGS sequence"/>
</dbReference>
<dbReference type="PANTHER" id="PTHR18460:SF3">
    <property type="entry name" value="TELO2-INTERACTING PROTEIN 1 HOMOLOG"/>
    <property type="match status" value="1"/>
</dbReference>
<feature type="domain" description="TTI1 C-terminal TPR" evidence="3">
    <location>
        <begin position="760"/>
        <end position="941"/>
    </location>
</feature>
<dbReference type="InterPro" id="IPR057567">
    <property type="entry name" value="TPR_TTI1_C"/>
</dbReference>
<dbReference type="Pfam" id="PF21547">
    <property type="entry name" value="TTI1"/>
    <property type="match status" value="1"/>
</dbReference>
<dbReference type="EMBL" id="JAGPXC010000004">
    <property type="protein sequence ID" value="KAH6654424.1"/>
    <property type="molecule type" value="Genomic_DNA"/>
</dbReference>
<accession>A0A9P8ZXW9</accession>
<dbReference type="OrthoDB" id="49511at2759"/>
<evidence type="ECO:0000313" key="4">
    <source>
        <dbReference type="EMBL" id="KAH6654424.1"/>
    </source>
</evidence>
<reference evidence="4" key="1">
    <citation type="journal article" date="2021" name="Nat. Commun.">
        <title>Genetic determinants of endophytism in the Arabidopsis root mycobiome.</title>
        <authorList>
            <person name="Mesny F."/>
            <person name="Miyauchi S."/>
            <person name="Thiergart T."/>
            <person name="Pickel B."/>
            <person name="Atanasova L."/>
            <person name="Karlsson M."/>
            <person name="Huettel B."/>
            <person name="Barry K.W."/>
            <person name="Haridas S."/>
            <person name="Chen C."/>
            <person name="Bauer D."/>
            <person name="Andreopoulos W."/>
            <person name="Pangilinan J."/>
            <person name="LaButti K."/>
            <person name="Riley R."/>
            <person name="Lipzen A."/>
            <person name="Clum A."/>
            <person name="Drula E."/>
            <person name="Henrissat B."/>
            <person name="Kohler A."/>
            <person name="Grigoriev I.V."/>
            <person name="Martin F.M."/>
            <person name="Hacquard S."/>
        </authorList>
    </citation>
    <scope>NUCLEOTIDE SEQUENCE</scope>
    <source>
        <strain evidence="4">MPI-SDFR-AT-0073</strain>
    </source>
</reference>
<dbReference type="InterPro" id="IPR052587">
    <property type="entry name" value="TELO2-interacting_protein_1"/>
</dbReference>
<evidence type="ECO:0000259" key="3">
    <source>
        <dbReference type="Pfam" id="PF24181"/>
    </source>
</evidence>
<dbReference type="PANTHER" id="PTHR18460">
    <property type="entry name" value="TEL2 INTERACTING PROTEIN 1 TTI1 FAMILY MEMBER"/>
    <property type="match status" value="1"/>
</dbReference>
<keyword evidence="5" id="KW-1185">Reference proteome</keyword>
<dbReference type="GO" id="GO:0005737">
    <property type="term" value="C:cytoplasm"/>
    <property type="evidence" value="ECO:0007669"/>
    <property type="project" value="TreeGrafter"/>
</dbReference>
<dbReference type="Pfam" id="PF24181">
    <property type="entry name" value="TPR_TTI1_C"/>
    <property type="match status" value="1"/>
</dbReference>
<comment type="caution">
    <text evidence="4">The sequence shown here is derived from an EMBL/GenBank/DDBJ whole genome shotgun (WGS) entry which is preliminary data.</text>
</comment>
<dbReference type="InterPro" id="IPR016024">
    <property type="entry name" value="ARM-type_fold"/>
</dbReference>
<sequence length="1089" mass="119882">MAATPSTARTEFFKELKPRCVAINDLAVKAPDKRAVAKQLIAIIRDLSDVLETQITKDASVLDEKLADYVFFPLSNILRNQQQFPLRLTELTIRCLERLIQYGWKNKISGDLSQQLLIFLTYVIGGVPGQQKPEAIPEETTLEALKALASLVTATGASTSGSKSLVDDKNLPALGHTVTTIMDTITKGGTAEIQLESLQVLDAVITGVKDPVVLATFLPGIISSLSRLLTPPPAWKVPKKVLVKGIVVLRSILVGVLGDIKITKLLKKTAEPENIGDAKTKGRVFTVSWLKATAEQIKLALASILKLRVHKAEDVQLGLERLCVALLDECHQSLSICAQILVETAIILSMEDENHSLLNAGLNTSLSDLTGIYPELTDTVKTTVYNWVTSLPRIMQSSDEELQQQAIRNLLKGQSLISSLRIDSTTLNNTMAASLRDSVSALLASSSRTSNLAELPPTELVLGNNNSNQPKEPIQFRPFLMDQTNQRSTRTEMLTLISKSGTFSQHAVLAADMLEYLRESTGNTQVASYWLAFELVKAGLSSSSDLDQFIDFGPAAEVGESHEQVLQELYTFSITVLNATEESEEPDWRLPSLALEVTAFAASRMKINFRPELIDVLYPIATYLGSSVPQVREHAIMALNSIASSCDYNNVADLVIENVDYMLNSVSLRLNTFDISPASTQVLRMMIKLTGPRIIPFLDDVVASIFGALDNYHGYTLFVENLFAVLAEIVRQGAKSDQLLLEDPDRPISDHIKLPLQITKVEEIMADLDKRAERKRRRREEENDVERISHPKKPWKRREDQGETAGEHDGLEEGSGQEVEKKPPPKTPTYSLLTRITGFTQHYLTSPTPTLRKSLLDLLGIVCPALSPDEEAFLPVVNTIWPVLVERLYDPESFVVISACKALTALCNSAGDFLSSRIETEWSDGLAKWIKKAKNNATQSSRISSRKTIETRSSVQVVGPPTSELVIPIRSADGLQAKEPLQSMNLSIASQPSGAGLGEFTQARQIWEAVQDLLVGIVSFVRVGDDVFEQILALFGSEGLVSNETARKAFEVVNADAVWLVLFETGREEVPQPPPDAVRGMKFMELQIS</sequence>
<evidence type="ECO:0000313" key="5">
    <source>
        <dbReference type="Proteomes" id="UP000758603"/>
    </source>
</evidence>
<gene>
    <name evidence="4" type="ORF">BKA67DRAFT_565119</name>
</gene>
<name>A0A9P8ZXW9_9PEZI</name>
<evidence type="ECO:0000259" key="2">
    <source>
        <dbReference type="Pfam" id="PF24173"/>
    </source>
</evidence>
<feature type="region of interest" description="Disordered" evidence="1">
    <location>
        <begin position="772"/>
        <end position="831"/>
    </location>
</feature>
<proteinExistence type="predicted"/>
<dbReference type="AlphaFoldDB" id="A0A9P8ZXW9"/>
<feature type="domain" description="TTI1 N-terminal TPR" evidence="2">
    <location>
        <begin position="13"/>
        <end position="350"/>
    </location>
</feature>
<dbReference type="SUPFAM" id="SSF48371">
    <property type="entry name" value="ARM repeat"/>
    <property type="match status" value="1"/>
</dbReference>
<dbReference type="Gene3D" id="1.25.10.10">
    <property type="entry name" value="Leucine-rich Repeat Variant"/>
    <property type="match status" value="2"/>
</dbReference>
<dbReference type="InterPro" id="IPR011989">
    <property type="entry name" value="ARM-like"/>
</dbReference>
<dbReference type="InterPro" id="IPR016441">
    <property type="entry name" value="Tti1"/>
</dbReference>
<protein>
    <submittedName>
        <fullName evidence="4">HEAT repeat protein</fullName>
    </submittedName>
</protein>